<accession>A0A108UB42</accession>
<sequence length="554" mass="59290">MSSTAANAPPSTAPLTKGHKKVIFASSLGTVFEWYDFYLYGSLAVIIGKQFFGGLNETSQFIFALLAFAAGFAVRPFGALVFGRLGDMIGRKYTFLITIVLMGLSTFLVGILPSYATMGIAAPVILIVLRLLQGLALGGEYGGAATYVAEHAPNGKRGLYTSFIQTTATIGLFLSLLVIWACRNWLGKDDFEAWGWRIPFWFSVILLGVSVWIRMQLAESPLFQQMKAEGKTSKAPITESFFSRNGKIALLALLGATAGQAVVWYGGQFYSLFFLTKTLGMDPNQADILIAIALALATGGFILFGWLSDKIGRKKIVLAGCLIAVFTYFPVFKALTHNVNPALEAAVAASPVTVTADPDRCAFQFDPVGKAAFKQSCDVIKSALAKKGIPYINAAGPAGSLATVSIGGASLNSFEGEALDSATFKAQSEAFGKELSAALTTAGYPAKADPAQINKPMVIVLLTFLVLLVTMVYGPIAAWLVELFPTRIRYTSMSLPYHIGNGWFGGFLPFTAFAIVAATGDIYSGLWYPIIVAAMTVVIGALFLPETKDRDITL</sequence>
<evidence type="ECO:0000313" key="10">
    <source>
        <dbReference type="Proteomes" id="UP000023435"/>
    </source>
</evidence>
<gene>
    <name evidence="9" type="ORF">AZ78_3401</name>
</gene>
<dbReference type="GO" id="GO:0005886">
    <property type="term" value="C:plasma membrane"/>
    <property type="evidence" value="ECO:0007669"/>
    <property type="project" value="UniProtKB-SubCell"/>
</dbReference>
<dbReference type="AlphaFoldDB" id="A0A108UB42"/>
<dbReference type="Proteomes" id="UP000023435">
    <property type="component" value="Unassembled WGS sequence"/>
</dbReference>
<keyword evidence="10" id="KW-1185">Reference proteome</keyword>
<dbReference type="OrthoDB" id="3690818at2"/>
<feature type="transmembrane region" description="Helical" evidence="7">
    <location>
        <begin position="93"/>
        <end position="112"/>
    </location>
</feature>
<feature type="transmembrane region" description="Helical" evidence="7">
    <location>
        <begin position="526"/>
        <end position="544"/>
    </location>
</feature>
<evidence type="ECO:0000256" key="6">
    <source>
        <dbReference type="ARBA" id="ARBA00023136"/>
    </source>
</evidence>
<organism evidence="9 10">
    <name type="scientific">Lysobacter capsici AZ78</name>
    <dbReference type="NCBI Taxonomy" id="1444315"/>
    <lineage>
        <taxon>Bacteria</taxon>
        <taxon>Pseudomonadati</taxon>
        <taxon>Pseudomonadota</taxon>
        <taxon>Gammaproteobacteria</taxon>
        <taxon>Lysobacterales</taxon>
        <taxon>Lysobacteraceae</taxon>
        <taxon>Lysobacter</taxon>
    </lineage>
</organism>
<feature type="transmembrane region" description="Helical" evidence="7">
    <location>
        <begin position="286"/>
        <end position="307"/>
    </location>
</feature>
<proteinExistence type="predicted"/>
<feature type="domain" description="Major facilitator superfamily (MFS) profile" evidence="8">
    <location>
        <begin position="22"/>
        <end position="548"/>
    </location>
</feature>
<dbReference type="PANTHER" id="PTHR43045:SF7">
    <property type="entry name" value="MAJOR FACILITATOR SUPERFAMILY TRANSPORTER"/>
    <property type="match status" value="1"/>
</dbReference>
<dbReference type="Pfam" id="PF00083">
    <property type="entry name" value="Sugar_tr"/>
    <property type="match status" value="2"/>
</dbReference>
<feature type="transmembrane region" description="Helical" evidence="7">
    <location>
        <begin position="248"/>
        <end position="266"/>
    </location>
</feature>
<dbReference type="InterPro" id="IPR005829">
    <property type="entry name" value="Sugar_transporter_CS"/>
</dbReference>
<keyword evidence="2" id="KW-0813">Transport</keyword>
<dbReference type="PROSITE" id="PS00217">
    <property type="entry name" value="SUGAR_TRANSPORT_2"/>
    <property type="match status" value="1"/>
</dbReference>
<feature type="transmembrane region" description="Helical" evidence="7">
    <location>
        <begin position="457"/>
        <end position="481"/>
    </location>
</feature>
<evidence type="ECO:0000313" key="9">
    <source>
        <dbReference type="EMBL" id="KWS05848.1"/>
    </source>
</evidence>
<keyword evidence="6 7" id="KW-0472">Membrane</keyword>
<feature type="transmembrane region" description="Helical" evidence="7">
    <location>
        <begin position="502"/>
        <end position="520"/>
    </location>
</feature>
<feature type="transmembrane region" description="Helical" evidence="7">
    <location>
        <begin position="200"/>
        <end position="217"/>
    </location>
</feature>
<evidence type="ECO:0000256" key="3">
    <source>
        <dbReference type="ARBA" id="ARBA00022475"/>
    </source>
</evidence>
<comment type="caution">
    <text evidence="9">The sequence shown here is derived from an EMBL/GenBank/DDBJ whole genome shotgun (WGS) entry which is preliminary data.</text>
</comment>
<evidence type="ECO:0000256" key="2">
    <source>
        <dbReference type="ARBA" id="ARBA00022448"/>
    </source>
</evidence>
<name>A0A108UB42_9GAMM</name>
<evidence type="ECO:0000256" key="4">
    <source>
        <dbReference type="ARBA" id="ARBA00022692"/>
    </source>
</evidence>
<dbReference type="RefSeq" id="WP_036107917.1">
    <property type="nucleotide sequence ID" value="NZ_JAJA02000001.1"/>
</dbReference>
<dbReference type="InterPro" id="IPR020846">
    <property type="entry name" value="MFS_dom"/>
</dbReference>
<dbReference type="InterPro" id="IPR005828">
    <property type="entry name" value="MFS_sugar_transport-like"/>
</dbReference>
<dbReference type="SUPFAM" id="SSF103473">
    <property type="entry name" value="MFS general substrate transporter"/>
    <property type="match status" value="1"/>
</dbReference>
<dbReference type="Gene3D" id="1.20.1250.20">
    <property type="entry name" value="MFS general substrate transporter like domains"/>
    <property type="match status" value="3"/>
</dbReference>
<dbReference type="PANTHER" id="PTHR43045">
    <property type="entry name" value="SHIKIMATE TRANSPORTER"/>
    <property type="match status" value="1"/>
</dbReference>
<protein>
    <submittedName>
        <fullName evidence="9">Permeases of the major facilitator superfamily</fullName>
    </submittedName>
</protein>
<comment type="subcellular location">
    <subcellularLocation>
        <location evidence="1">Cell membrane</location>
        <topology evidence="1">Multi-pass membrane protein</topology>
    </subcellularLocation>
</comment>
<dbReference type="PROSITE" id="PS50850">
    <property type="entry name" value="MFS"/>
    <property type="match status" value="1"/>
</dbReference>
<dbReference type="InterPro" id="IPR036259">
    <property type="entry name" value="MFS_trans_sf"/>
</dbReference>
<keyword evidence="5 7" id="KW-1133">Transmembrane helix</keyword>
<evidence type="ECO:0000256" key="7">
    <source>
        <dbReference type="SAM" id="Phobius"/>
    </source>
</evidence>
<dbReference type="FunFam" id="1.20.1250.20:FF:000001">
    <property type="entry name" value="Dicarboxylate MFS transporter"/>
    <property type="match status" value="1"/>
</dbReference>
<dbReference type="EMBL" id="JAJA02000001">
    <property type="protein sequence ID" value="KWS05848.1"/>
    <property type="molecule type" value="Genomic_DNA"/>
</dbReference>
<keyword evidence="4 7" id="KW-0812">Transmembrane</keyword>
<feature type="transmembrane region" description="Helical" evidence="7">
    <location>
        <begin position="159"/>
        <end position="180"/>
    </location>
</feature>
<evidence type="ECO:0000259" key="8">
    <source>
        <dbReference type="PROSITE" id="PS50850"/>
    </source>
</evidence>
<evidence type="ECO:0000256" key="5">
    <source>
        <dbReference type="ARBA" id="ARBA00022989"/>
    </source>
</evidence>
<feature type="transmembrane region" description="Helical" evidence="7">
    <location>
        <begin position="118"/>
        <end position="138"/>
    </location>
</feature>
<dbReference type="GO" id="GO:0022857">
    <property type="term" value="F:transmembrane transporter activity"/>
    <property type="evidence" value="ECO:0007669"/>
    <property type="project" value="InterPro"/>
</dbReference>
<feature type="transmembrane region" description="Helical" evidence="7">
    <location>
        <begin position="61"/>
        <end position="81"/>
    </location>
</feature>
<keyword evidence="3" id="KW-1003">Cell membrane</keyword>
<reference evidence="9 10" key="1">
    <citation type="journal article" date="2014" name="Genome Announc.">
        <title>Draft Genome Sequence of Lysobacter capsici AZ78, a Bacterium Antagonistic to Plant-Pathogenic Oomycetes.</title>
        <authorList>
            <person name="Puopolo G."/>
            <person name="Sonego P."/>
            <person name="Engelen K."/>
            <person name="Pertot I."/>
        </authorList>
    </citation>
    <scope>NUCLEOTIDE SEQUENCE [LARGE SCALE GENOMIC DNA]</scope>
    <source>
        <strain evidence="9 10">AZ78</strain>
    </source>
</reference>
<evidence type="ECO:0000256" key="1">
    <source>
        <dbReference type="ARBA" id="ARBA00004651"/>
    </source>
</evidence>